<sequence length="342" mass="37780">MSSGEVKKVSREDIQLVQNLIERCLQLYMNQKEVVNTLLHQAKIEPDFTELGAYSLLPFCSSYFANIMLLTFAVWQKLEEENQEFFRAYYLRLIVKDQIQKFNDLLQRQVEAMQMYATGSVPISNGSQIQPVPQNSTWQATEHAGQNVKLENMHQTINGNSPHIYTNGESPVQSYVQAAIDVSDHARRIDVSPSMLLSQSSNLGMMQGPNDGMIKSAGYSGDSRFLYGSESNVLEARPGIGHPSVPPFSNVGSNSQALNGNGLGADTSSFGFLGQIPRNFSLSDLTADFTNSSDILEGYSGSAFLATDTNNFLDPQGRAEHQDINGLDNISEDLSYEDFSSD</sequence>
<gene>
    <name evidence="2" type="primary">LOC107762159</name>
</gene>
<evidence type="ECO:0000313" key="2">
    <source>
        <dbReference type="RefSeq" id="XP_075087084.1"/>
    </source>
</evidence>
<reference evidence="1" key="1">
    <citation type="journal article" date="2014" name="Nat. Commun.">
        <title>The tobacco genome sequence and its comparison with those of tomato and potato.</title>
        <authorList>
            <person name="Sierro N."/>
            <person name="Battey J.N."/>
            <person name="Ouadi S."/>
            <person name="Bakaher N."/>
            <person name="Bovet L."/>
            <person name="Willig A."/>
            <person name="Goepfert S."/>
            <person name="Peitsch M.C."/>
            <person name="Ivanov N.V."/>
        </authorList>
    </citation>
    <scope>NUCLEOTIDE SEQUENCE [LARGE SCALE GENOMIC DNA]</scope>
</reference>
<protein>
    <submittedName>
        <fullName evidence="2">Uncharacterized protein LOC107762159 isoform X1</fullName>
    </submittedName>
</protein>
<accession>A0AC58SQ40</accession>
<dbReference type="RefSeq" id="XP_075087084.1">
    <property type="nucleotide sequence ID" value="XM_075230983.1"/>
</dbReference>
<evidence type="ECO:0000313" key="1">
    <source>
        <dbReference type="Proteomes" id="UP000790787"/>
    </source>
</evidence>
<reference evidence="2" key="2">
    <citation type="submission" date="2025-08" db="UniProtKB">
        <authorList>
            <consortium name="RefSeq"/>
        </authorList>
    </citation>
    <scope>IDENTIFICATION</scope>
    <source>
        <tissue evidence="2">Leaf</tissue>
    </source>
</reference>
<organism evidence="1 2">
    <name type="scientific">Nicotiana tabacum</name>
    <name type="common">Common tobacco</name>
    <dbReference type="NCBI Taxonomy" id="4097"/>
    <lineage>
        <taxon>Eukaryota</taxon>
        <taxon>Viridiplantae</taxon>
        <taxon>Streptophyta</taxon>
        <taxon>Embryophyta</taxon>
        <taxon>Tracheophyta</taxon>
        <taxon>Spermatophyta</taxon>
        <taxon>Magnoliopsida</taxon>
        <taxon>eudicotyledons</taxon>
        <taxon>Gunneridae</taxon>
        <taxon>Pentapetalae</taxon>
        <taxon>asterids</taxon>
        <taxon>lamiids</taxon>
        <taxon>Solanales</taxon>
        <taxon>Solanaceae</taxon>
        <taxon>Nicotianoideae</taxon>
        <taxon>Nicotianeae</taxon>
        <taxon>Nicotiana</taxon>
    </lineage>
</organism>
<name>A0AC58SQ40_TOBAC</name>
<keyword evidence="1" id="KW-1185">Reference proteome</keyword>
<dbReference type="Proteomes" id="UP000790787">
    <property type="component" value="Chromosome 15"/>
</dbReference>
<proteinExistence type="predicted"/>